<dbReference type="EMBL" id="CAMXCT020000160">
    <property type="protein sequence ID" value="CAL1128195.1"/>
    <property type="molecule type" value="Genomic_DNA"/>
</dbReference>
<evidence type="ECO:0000256" key="1">
    <source>
        <dbReference type="SAM" id="Coils"/>
    </source>
</evidence>
<reference evidence="4 5" key="2">
    <citation type="submission" date="2024-05" db="EMBL/GenBank/DDBJ databases">
        <authorList>
            <person name="Chen Y."/>
            <person name="Shah S."/>
            <person name="Dougan E. K."/>
            <person name="Thang M."/>
            <person name="Chan C."/>
        </authorList>
    </citation>
    <scope>NUCLEOTIDE SEQUENCE [LARGE SCALE GENOMIC DNA]</scope>
</reference>
<protein>
    <submittedName>
        <fullName evidence="3">Uncharacterized protein</fullName>
    </submittedName>
</protein>
<comment type="caution">
    <text evidence="3">The sequence shown here is derived from an EMBL/GenBank/DDBJ whole genome shotgun (WGS) entry which is preliminary data.</text>
</comment>
<accession>A0A9P1BLA9</accession>
<feature type="region of interest" description="Disordered" evidence="2">
    <location>
        <begin position="455"/>
        <end position="476"/>
    </location>
</feature>
<feature type="compositionally biased region" description="Basic and acidic residues" evidence="2">
    <location>
        <begin position="1032"/>
        <end position="1049"/>
    </location>
</feature>
<evidence type="ECO:0000313" key="5">
    <source>
        <dbReference type="Proteomes" id="UP001152797"/>
    </source>
</evidence>
<name>A0A9P1BLA9_9DINO</name>
<evidence type="ECO:0000256" key="2">
    <source>
        <dbReference type="SAM" id="MobiDB-lite"/>
    </source>
</evidence>
<sequence>MIPMYNQGIALSVFEFLELHEYSVPSHPCDQEPDRQMKPFPRLERPEFAAGSGAVLMLQGVFDHTALVAPGQKETSPPKLSGHRWPQMKLNGNVNIEAASAPLGQDICLLGRASASKVQLWKLHHPIEAKFSESQHDSLDSFAKDLRGELDSKVEQAVRAQLRRASMVEESLEAFKSTTSAEINGLRLELASAVHALAQTGPGVQAVEVIHAHSGAQLESRLQMMEQQLQGLKASTRTSSPNKAMERKAEVTEQKLSQLEAKLREQRSQWTSHEDQIQKMKDSLLGESAGSMSRQLQQLQTQLEDVRDRSTEGIRSSATNLSNLEAGIETWRQRVDKVLLESEQRLNQEVERRLQMSQDRFAAELKSVMTMSEAENLRKKMEQSAAQDMRQLTTQVSQLESAFAQNHESVGSNVSGLLQRLTVAEMSIAEEQSKREILMRQLESRMEILGEAQASMVRKGPEPREGATDSEVASPRSREFHRMVAQLEANDKEMKRLLKDMQGMEKALERVSEGQRKMVQEQANDLTRQESSRLEDRKGSEKNERRMKARLDELEARLELIESPQGMNLTELSLKMEEQRRMCQEQDSRQRQLEEVMKEAGPMLKMLQEHDARLVKSTDASQQLQRQQMELKSELETQKDMLEVRCLERLELQGKRMEEVSKRMEHLEDSNKSTLLQVGSEKRREDFERRLQLNERHLEELTEQLGKQDASLGQQGREVRKDLQQIVDKQRRLEQHQSDAQKELKRVQELHDQLMRTCGNAQAELDKQAKSIGEVESNAVDSIAQKSQRMETSIAKLDPRITSLEETVKDLMQDLGSRLRGVDSTILQLEPRVATIESQVPRLQENLKTVAVLSSDVKSTTEAFQSRFTRLESEVVKLSNSCEKSEPAVERIQTWMEKCDERLQRFSAVSETLEIHRGDTQQSVMKLEATCKKANDHVESSISRLANFEYRLTAFDTRICSLEPLSELQPILAELTHKSSSVESRATSLEAHQKVLESNSETLLGEQRALAHQLAEQLLTLAELKKESSSSKEEIGQLRARTETVERESQQTTKAQEYLQNDVTEFQQALEWLSLTRYPESVGRERQTQTRFKAELQSRIEESRMREEKQTRTIAVLQHSRQDLEHAMEGLKREMAQEKAAASGAAREAAQAAEEAATAAAHAVEASKEALKEQAEQKDELVKKFDAWKLQAQEEAVRRVLEAQDVAVGDLMKSMDRHRYQTKEDTLKTREELLQMIKSNNSLFEGKVAEVQQRLQLLAMEAGRSLGDLNGDLERLRRGDSMFQESTLDLSLPGLRDLRGAVQDEQKRRQNEQQRLSERFQEHCREAKGQPRIAAYQAVEEPEKAASFTVLDGLKGCEAALTAMDRRVTNLEDCLEDKLYDLVRSDVNKHAAVQQGHLQEMEQKVDKLVHTLHTPSGHEHAAFAAPGPLGSRDAWREQFRSALNDSSYVKRALKTSRV</sequence>
<keyword evidence="5" id="KW-1185">Reference proteome</keyword>
<dbReference type="EMBL" id="CAMXCT030000160">
    <property type="protein sequence ID" value="CAL4762132.1"/>
    <property type="molecule type" value="Genomic_DNA"/>
</dbReference>
<reference evidence="3" key="1">
    <citation type="submission" date="2022-10" db="EMBL/GenBank/DDBJ databases">
        <authorList>
            <person name="Chen Y."/>
            <person name="Dougan E. K."/>
            <person name="Chan C."/>
            <person name="Rhodes N."/>
            <person name="Thang M."/>
        </authorList>
    </citation>
    <scope>NUCLEOTIDE SEQUENCE</scope>
</reference>
<dbReference type="OrthoDB" id="424199at2759"/>
<feature type="region of interest" description="Disordered" evidence="2">
    <location>
        <begin position="1032"/>
        <end position="1051"/>
    </location>
</feature>
<feature type="coiled-coil region" evidence="1">
    <location>
        <begin position="1114"/>
        <end position="1191"/>
    </location>
</feature>
<feature type="region of interest" description="Disordered" evidence="2">
    <location>
        <begin position="508"/>
        <end position="546"/>
    </location>
</feature>
<feature type="coiled-coil region" evidence="1">
    <location>
        <begin position="215"/>
        <end position="309"/>
    </location>
</feature>
<dbReference type="Gene3D" id="1.10.287.1490">
    <property type="match status" value="1"/>
</dbReference>
<dbReference type="EMBL" id="CAMXCT010000160">
    <property type="protein sequence ID" value="CAI3974820.1"/>
    <property type="molecule type" value="Genomic_DNA"/>
</dbReference>
<organism evidence="3">
    <name type="scientific">Cladocopium goreaui</name>
    <dbReference type="NCBI Taxonomy" id="2562237"/>
    <lineage>
        <taxon>Eukaryota</taxon>
        <taxon>Sar</taxon>
        <taxon>Alveolata</taxon>
        <taxon>Dinophyceae</taxon>
        <taxon>Suessiales</taxon>
        <taxon>Symbiodiniaceae</taxon>
        <taxon>Cladocopium</taxon>
    </lineage>
</organism>
<keyword evidence="1" id="KW-0175">Coiled coil</keyword>
<evidence type="ECO:0000313" key="4">
    <source>
        <dbReference type="EMBL" id="CAL4762132.1"/>
    </source>
</evidence>
<gene>
    <name evidence="3" type="ORF">C1SCF055_LOCUS3191</name>
</gene>
<feature type="coiled-coil region" evidence="1">
    <location>
        <begin position="340"/>
        <end position="402"/>
    </location>
</feature>
<feature type="compositionally biased region" description="Basic and acidic residues" evidence="2">
    <location>
        <begin position="508"/>
        <end position="519"/>
    </location>
</feature>
<evidence type="ECO:0000313" key="3">
    <source>
        <dbReference type="EMBL" id="CAI3974820.1"/>
    </source>
</evidence>
<dbReference type="Proteomes" id="UP001152797">
    <property type="component" value="Unassembled WGS sequence"/>
</dbReference>
<feature type="compositionally biased region" description="Basic and acidic residues" evidence="2">
    <location>
        <begin position="527"/>
        <end position="546"/>
    </location>
</feature>
<proteinExistence type="predicted"/>